<evidence type="ECO:0000313" key="2">
    <source>
        <dbReference type="EMBL" id="SDT95051.1"/>
    </source>
</evidence>
<gene>
    <name evidence="2" type="ORF">SAMN05216406_11318</name>
</gene>
<name>A0A1H2EIZ1_9PROT</name>
<accession>A0A1H2EIZ1</accession>
<protein>
    <submittedName>
        <fullName evidence="2">Uncharacterized protein</fullName>
    </submittedName>
</protein>
<reference evidence="3" key="1">
    <citation type="submission" date="2016-10" db="EMBL/GenBank/DDBJ databases">
        <authorList>
            <person name="Varghese N."/>
            <person name="Submissions S."/>
        </authorList>
    </citation>
    <scope>NUCLEOTIDE SEQUENCE [LARGE SCALE GENOMIC DNA]</scope>
    <source>
        <strain evidence="3">Nm10</strain>
    </source>
</reference>
<sequence>MQEYYQRIEFIIALNRAIYYWILIAYLLKFGHACKGISLSGKAGLDVC</sequence>
<dbReference type="AlphaFoldDB" id="A0A1H2EIZ1"/>
<evidence type="ECO:0000256" key="1">
    <source>
        <dbReference type="SAM" id="Phobius"/>
    </source>
</evidence>
<keyword evidence="3" id="KW-1185">Reference proteome</keyword>
<keyword evidence="1" id="KW-0812">Transmembrane</keyword>
<dbReference type="Proteomes" id="UP000182882">
    <property type="component" value="Unassembled WGS sequence"/>
</dbReference>
<keyword evidence="1" id="KW-0472">Membrane</keyword>
<evidence type="ECO:0000313" key="3">
    <source>
        <dbReference type="Proteomes" id="UP000182882"/>
    </source>
</evidence>
<dbReference type="EMBL" id="FNLN01000013">
    <property type="protein sequence ID" value="SDT95051.1"/>
    <property type="molecule type" value="Genomic_DNA"/>
</dbReference>
<proteinExistence type="predicted"/>
<keyword evidence="1" id="KW-1133">Transmembrane helix</keyword>
<organism evidence="2 3">
    <name type="scientific">Nitrosomonas ureae</name>
    <dbReference type="NCBI Taxonomy" id="44577"/>
    <lineage>
        <taxon>Bacteria</taxon>
        <taxon>Pseudomonadati</taxon>
        <taxon>Pseudomonadota</taxon>
        <taxon>Betaproteobacteria</taxon>
        <taxon>Nitrosomonadales</taxon>
        <taxon>Nitrosomonadaceae</taxon>
        <taxon>Nitrosomonas</taxon>
    </lineage>
</organism>
<feature type="transmembrane region" description="Helical" evidence="1">
    <location>
        <begin position="6"/>
        <end position="28"/>
    </location>
</feature>